<evidence type="ECO:0000256" key="10">
    <source>
        <dbReference type="ARBA" id="ARBA00035861"/>
    </source>
</evidence>
<dbReference type="OrthoDB" id="9810648at2"/>
<dbReference type="Pfam" id="PF02581">
    <property type="entry name" value="TMP-TENI"/>
    <property type="match status" value="1"/>
</dbReference>
<dbReference type="NCBIfam" id="TIGR00586">
    <property type="entry name" value="mutt"/>
    <property type="match status" value="1"/>
</dbReference>
<dbReference type="GO" id="GO:0044716">
    <property type="term" value="F:8-oxo-GDP phosphatase activity"/>
    <property type="evidence" value="ECO:0007669"/>
    <property type="project" value="TreeGrafter"/>
</dbReference>
<dbReference type="GO" id="GO:0008413">
    <property type="term" value="F:8-oxo-7,8-dihydroguanosine triphosphate pyrophosphatase activity"/>
    <property type="evidence" value="ECO:0007669"/>
    <property type="project" value="InterPro"/>
</dbReference>
<comment type="catalytic activity">
    <reaction evidence="10">
        <text>8-oxo-dGTP + H2O = 8-oxo-dGMP + diphosphate + H(+)</text>
        <dbReference type="Rhea" id="RHEA:31575"/>
        <dbReference type="ChEBI" id="CHEBI:15377"/>
        <dbReference type="ChEBI" id="CHEBI:15378"/>
        <dbReference type="ChEBI" id="CHEBI:33019"/>
        <dbReference type="ChEBI" id="CHEBI:63224"/>
        <dbReference type="ChEBI" id="CHEBI:77896"/>
        <dbReference type="EC" id="3.6.1.55"/>
    </reaction>
</comment>
<feature type="binding site" evidence="17">
    <location>
        <position position="32"/>
    </location>
    <ligand>
        <name>8-oxo-dGTP</name>
        <dbReference type="ChEBI" id="CHEBI:77896"/>
    </ligand>
</feature>
<comment type="catalytic activity">
    <reaction evidence="11">
        <text>8-oxo-GTP + H2O = 8-oxo-GMP + diphosphate + H(+)</text>
        <dbReference type="Rhea" id="RHEA:67616"/>
        <dbReference type="ChEBI" id="CHEBI:15377"/>
        <dbReference type="ChEBI" id="CHEBI:15378"/>
        <dbReference type="ChEBI" id="CHEBI:33019"/>
        <dbReference type="ChEBI" id="CHEBI:143553"/>
        <dbReference type="ChEBI" id="CHEBI:145694"/>
    </reaction>
</comment>
<evidence type="ECO:0000256" key="14">
    <source>
        <dbReference type="ARBA" id="ARBA00041592"/>
    </source>
</evidence>
<keyword evidence="9" id="KW-0234">DNA repair</keyword>
<dbReference type="Gene3D" id="3.90.79.10">
    <property type="entry name" value="Nucleoside Triphosphate Pyrophosphohydrolase"/>
    <property type="match status" value="1"/>
</dbReference>
<dbReference type="InterPro" id="IPR029119">
    <property type="entry name" value="MutY_C"/>
</dbReference>
<protein>
    <recommendedName>
        <fullName evidence="13">8-oxo-dGTP diphosphatase</fullName>
        <ecNumber evidence="12">3.6.1.55</ecNumber>
    </recommendedName>
    <alternativeName>
        <fullName evidence="16">7,8-dihydro-8-oxoguanine-triphosphatase</fullName>
    </alternativeName>
    <alternativeName>
        <fullName evidence="15">Mutator protein MutT</fullName>
    </alternativeName>
    <alternativeName>
        <fullName evidence="14">dGTP pyrophosphohydrolase</fullName>
    </alternativeName>
</protein>
<evidence type="ECO:0000256" key="7">
    <source>
        <dbReference type="ARBA" id="ARBA00022801"/>
    </source>
</evidence>
<evidence type="ECO:0000256" key="8">
    <source>
        <dbReference type="ARBA" id="ARBA00022842"/>
    </source>
</evidence>
<dbReference type="InterPro" id="IPR003561">
    <property type="entry name" value="Mutator_MutT"/>
</dbReference>
<dbReference type="InterPro" id="IPR000086">
    <property type="entry name" value="NUDIX_hydrolase_dom"/>
</dbReference>
<feature type="binding site" evidence="17">
    <location>
        <position position="27"/>
    </location>
    <ligand>
        <name>8-oxo-dGTP</name>
        <dbReference type="ChEBI" id="CHEBI:77896"/>
    </ligand>
</feature>
<dbReference type="GO" id="GO:0006260">
    <property type="term" value="P:DNA replication"/>
    <property type="evidence" value="ECO:0007669"/>
    <property type="project" value="UniProtKB-KW"/>
</dbReference>
<sequence length="318" mass="33994">MLGASRLLHVAVGVIRGGDGRILIAERAKTAHQGGLWEFPGGKVEAGETVLEALCRELYEEVGIRVADATPLIKIAHDYGDRQVLLDVWDIRRFEGQAHGREGQAMQWVAAERLNEFAFPAANRPIIAAARLPRHYAILEAATQRQALDRYRLLIDQGLRLIQIRLKSLPTAELAATLEGIASESSGTDTTLMINADLPISDAGYAGLHLSSRALRACKARPAGYRWVAASCHDLAELRLAEDLGLDFAVLAPVQPTSSHPGAAALGWERFEALVERAGLPVYALGGLQREDGARAAHAGAQGIAGIGAFLNAAQSPG</sequence>
<keyword evidence="3" id="KW-0515">Mutator protein</keyword>
<dbReference type="RefSeq" id="WP_064030929.1">
    <property type="nucleotide sequence ID" value="NZ_LUUK01000197.1"/>
</dbReference>
<reference evidence="21" key="1">
    <citation type="submission" date="2016-03" db="EMBL/GenBank/DDBJ databases">
        <authorList>
            <person name="Heylen K."/>
            <person name="De Vos P."/>
            <person name="Vekeman B."/>
        </authorList>
    </citation>
    <scope>NUCLEOTIDE SEQUENCE [LARGE SCALE GENOMIC DNA]</scope>
    <source>
        <strain evidence="21">R-45383</strain>
    </source>
</reference>
<dbReference type="GO" id="GO:0009228">
    <property type="term" value="P:thiamine biosynthetic process"/>
    <property type="evidence" value="ECO:0007669"/>
    <property type="project" value="UniProtKB-KW"/>
</dbReference>
<evidence type="ECO:0000256" key="15">
    <source>
        <dbReference type="ARBA" id="ARBA00041979"/>
    </source>
</evidence>
<dbReference type="STRING" id="702114.A1355_12195"/>
<dbReference type="PROSITE" id="PS00893">
    <property type="entry name" value="NUDIX_BOX"/>
    <property type="match status" value="1"/>
</dbReference>
<dbReference type="NCBIfam" id="NF006530">
    <property type="entry name" value="PRK08999.1"/>
    <property type="match status" value="1"/>
</dbReference>
<dbReference type="GO" id="GO:0035539">
    <property type="term" value="F:8-oxo-7,8-dihydrodeoxyguanosine triphosphate pyrophosphatase activity"/>
    <property type="evidence" value="ECO:0007669"/>
    <property type="project" value="UniProtKB-EC"/>
</dbReference>
<feature type="binding site" evidence="18">
    <location>
        <position position="61"/>
    </location>
    <ligand>
        <name>Mg(2+)</name>
        <dbReference type="ChEBI" id="CHEBI:18420"/>
    </ligand>
</feature>
<dbReference type="Pfam" id="PF14815">
    <property type="entry name" value="NUDIX_4"/>
    <property type="match status" value="1"/>
</dbReference>
<proteinExistence type="inferred from homology"/>
<evidence type="ECO:0000256" key="18">
    <source>
        <dbReference type="PIRSR" id="PIRSR603561-2"/>
    </source>
</evidence>
<dbReference type="InterPro" id="IPR047127">
    <property type="entry name" value="MutT-like"/>
</dbReference>
<gene>
    <name evidence="20" type="ORF">A1355_12195</name>
</gene>
<evidence type="ECO:0000259" key="19">
    <source>
        <dbReference type="PROSITE" id="PS51462"/>
    </source>
</evidence>
<feature type="domain" description="Nudix hydrolase" evidence="19">
    <location>
        <begin position="5"/>
        <end position="134"/>
    </location>
</feature>
<dbReference type="AlphaFoldDB" id="A0A177NB89"/>
<dbReference type="Proteomes" id="UP000077628">
    <property type="component" value="Unassembled WGS sequence"/>
</dbReference>
<dbReference type="SUPFAM" id="SSF55811">
    <property type="entry name" value="Nudix"/>
    <property type="match status" value="1"/>
</dbReference>
<evidence type="ECO:0000256" key="16">
    <source>
        <dbReference type="ARBA" id="ARBA00042798"/>
    </source>
</evidence>
<dbReference type="EMBL" id="LUUK01000197">
    <property type="protein sequence ID" value="OAI14713.1"/>
    <property type="molecule type" value="Genomic_DNA"/>
</dbReference>
<dbReference type="GO" id="GO:0044715">
    <property type="term" value="F:8-oxo-dGDP phosphatase activity"/>
    <property type="evidence" value="ECO:0007669"/>
    <property type="project" value="TreeGrafter"/>
</dbReference>
<feature type="binding site" evidence="17">
    <location>
        <position position="123"/>
    </location>
    <ligand>
        <name>8-oxo-dGTP</name>
        <dbReference type="ChEBI" id="CHEBI:77896"/>
    </ligand>
</feature>
<dbReference type="PRINTS" id="PR00502">
    <property type="entry name" value="NUDIXFAMILY"/>
</dbReference>
<dbReference type="FunFam" id="3.90.79.10:FF:000014">
    <property type="entry name" value="8-oxo-dGTP diphosphatase MutT"/>
    <property type="match status" value="1"/>
</dbReference>
<comment type="caution">
    <text evidence="20">The sequence shown here is derived from an EMBL/GenBank/DDBJ whole genome shotgun (WGS) entry which is preliminary data.</text>
</comment>
<organism evidence="20 21">
    <name type="scientific">Methylomonas koyamae</name>
    <dbReference type="NCBI Taxonomy" id="702114"/>
    <lineage>
        <taxon>Bacteria</taxon>
        <taxon>Pseudomonadati</taxon>
        <taxon>Pseudomonadota</taxon>
        <taxon>Gammaproteobacteria</taxon>
        <taxon>Methylococcales</taxon>
        <taxon>Methylococcaceae</taxon>
        <taxon>Methylomonas</taxon>
    </lineage>
</organism>
<feature type="binding site" evidence="17">
    <location>
        <begin position="38"/>
        <end position="41"/>
    </location>
    <ligand>
        <name>8-oxo-dGTP</name>
        <dbReference type="ChEBI" id="CHEBI:77896"/>
    </ligand>
</feature>
<keyword evidence="5 18" id="KW-0479">Metal-binding</keyword>
<evidence type="ECO:0000256" key="12">
    <source>
        <dbReference type="ARBA" id="ARBA00038905"/>
    </source>
</evidence>
<comment type="similarity">
    <text evidence="2">Belongs to the Nudix hydrolase family.</text>
</comment>
<evidence type="ECO:0000256" key="3">
    <source>
        <dbReference type="ARBA" id="ARBA00022457"/>
    </source>
</evidence>
<evidence type="ECO:0000256" key="2">
    <source>
        <dbReference type="ARBA" id="ARBA00005582"/>
    </source>
</evidence>
<keyword evidence="21" id="KW-1185">Reference proteome</keyword>
<dbReference type="PROSITE" id="PS51462">
    <property type="entry name" value="NUDIX"/>
    <property type="match status" value="1"/>
</dbReference>
<dbReference type="InterPro" id="IPR020084">
    <property type="entry name" value="NUDIX_hydrolase_CS"/>
</dbReference>
<feature type="binding site" evidence="18">
    <location>
        <position position="41"/>
    </location>
    <ligand>
        <name>Mg(2+)</name>
        <dbReference type="ChEBI" id="CHEBI:18420"/>
    </ligand>
</feature>
<evidence type="ECO:0000313" key="21">
    <source>
        <dbReference type="Proteomes" id="UP000077628"/>
    </source>
</evidence>
<dbReference type="InterPro" id="IPR015797">
    <property type="entry name" value="NUDIX_hydrolase-like_dom_sf"/>
</dbReference>
<name>A0A177NB89_9GAMM</name>
<evidence type="ECO:0000256" key="1">
    <source>
        <dbReference type="ARBA" id="ARBA00001946"/>
    </source>
</evidence>
<evidence type="ECO:0000256" key="17">
    <source>
        <dbReference type="PIRSR" id="PIRSR603561-1"/>
    </source>
</evidence>
<evidence type="ECO:0000256" key="6">
    <source>
        <dbReference type="ARBA" id="ARBA00022763"/>
    </source>
</evidence>
<keyword evidence="6" id="KW-0227">DNA damage</keyword>
<dbReference type="PANTHER" id="PTHR47707:SF1">
    <property type="entry name" value="NUDIX HYDROLASE FAMILY PROTEIN"/>
    <property type="match status" value="1"/>
</dbReference>
<dbReference type="PANTHER" id="PTHR47707">
    <property type="entry name" value="8-OXO-DGTP DIPHOSPHATASE"/>
    <property type="match status" value="1"/>
</dbReference>
<evidence type="ECO:0000256" key="13">
    <source>
        <dbReference type="ARBA" id="ARBA00040794"/>
    </source>
</evidence>
<dbReference type="InterPro" id="IPR013785">
    <property type="entry name" value="Aldolase_TIM"/>
</dbReference>
<keyword evidence="8 18" id="KW-0460">Magnesium</keyword>
<dbReference type="InterPro" id="IPR036206">
    <property type="entry name" value="ThiamineP_synth_sf"/>
</dbReference>
<evidence type="ECO:0000256" key="4">
    <source>
        <dbReference type="ARBA" id="ARBA00022705"/>
    </source>
</evidence>
<dbReference type="EC" id="3.6.1.55" evidence="12"/>
<keyword evidence="4" id="KW-0235">DNA replication</keyword>
<accession>A0A177NB89</accession>
<dbReference type="InterPro" id="IPR020476">
    <property type="entry name" value="Nudix_hydrolase"/>
</dbReference>
<evidence type="ECO:0000256" key="5">
    <source>
        <dbReference type="ARBA" id="ARBA00022723"/>
    </source>
</evidence>
<dbReference type="CDD" id="cd03425">
    <property type="entry name" value="NUDIX_MutT_NudA_like"/>
    <property type="match status" value="1"/>
</dbReference>
<dbReference type="GO" id="GO:0006281">
    <property type="term" value="P:DNA repair"/>
    <property type="evidence" value="ECO:0007669"/>
    <property type="project" value="UniProtKB-KW"/>
</dbReference>
<evidence type="ECO:0000313" key="20">
    <source>
        <dbReference type="EMBL" id="OAI14713.1"/>
    </source>
</evidence>
<dbReference type="GO" id="GO:0046872">
    <property type="term" value="F:metal ion binding"/>
    <property type="evidence" value="ECO:0007669"/>
    <property type="project" value="UniProtKB-KW"/>
</dbReference>
<dbReference type="SUPFAM" id="SSF51391">
    <property type="entry name" value="Thiamin phosphate synthase"/>
    <property type="match status" value="1"/>
</dbReference>
<dbReference type="Gene3D" id="3.20.20.70">
    <property type="entry name" value="Aldolase class I"/>
    <property type="match status" value="1"/>
</dbReference>
<evidence type="ECO:0000256" key="9">
    <source>
        <dbReference type="ARBA" id="ARBA00023204"/>
    </source>
</evidence>
<evidence type="ECO:0000256" key="11">
    <source>
        <dbReference type="ARBA" id="ARBA00036904"/>
    </source>
</evidence>
<dbReference type="CDD" id="cd00564">
    <property type="entry name" value="TMP_TenI"/>
    <property type="match status" value="1"/>
</dbReference>
<keyword evidence="7" id="KW-0378">Hydrolase</keyword>
<comment type="cofactor">
    <cofactor evidence="1 18">
        <name>Mg(2+)</name>
        <dbReference type="ChEBI" id="CHEBI:18420"/>
    </cofactor>
</comment>
<dbReference type="InterPro" id="IPR022998">
    <property type="entry name" value="ThiamineP_synth_TenI"/>
</dbReference>